<evidence type="ECO:0000313" key="2">
    <source>
        <dbReference type="EMBL" id="AXQ66673.1"/>
    </source>
</evidence>
<dbReference type="RefSeq" id="YP_009808495.1">
    <property type="nucleotide sequence ID" value="NC_048041.1"/>
</dbReference>
<dbReference type="GO" id="GO:0110154">
    <property type="term" value="P:RNA decapping"/>
    <property type="evidence" value="ECO:0007669"/>
    <property type="project" value="TreeGrafter"/>
</dbReference>
<dbReference type="PANTHER" id="PTHR42850">
    <property type="entry name" value="METALLOPHOSPHOESTERASE"/>
    <property type="match status" value="1"/>
</dbReference>
<name>A0A385E4F0_9CAUD</name>
<proteinExistence type="predicted"/>
<dbReference type="Proteomes" id="UP000263435">
    <property type="component" value="Segment"/>
</dbReference>
<reference evidence="2 3" key="1">
    <citation type="submission" date="2018-07" db="EMBL/GenBank/DDBJ databases">
        <title>Sequencing of PG07.</title>
        <authorList>
            <person name="Ding T."/>
        </authorList>
    </citation>
    <scope>NUCLEOTIDE SEQUENCE [LARGE SCALE GENOMIC DNA]</scope>
</reference>
<dbReference type="GO" id="GO:0008803">
    <property type="term" value="F:bis(5'-nucleosyl)-tetraphosphatase (symmetrical) activity"/>
    <property type="evidence" value="ECO:0007669"/>
    <property type="project" value="TreeGrafter"/>
</dbReference>
<keyword evidence="3" id="KW-1185">Reference proteome</keyword>
<sequence length="264" mass="30031">MKTFEHIDLNDRERVFFVGDIHGDSKLFEHAVNFLGLSEKDYLVCTGDLIDRGEASVDVLTRVLMSTNMTSVLGNHDHFMVKAMNDRKMSNFALWYQNGGYWAEQHDRAFVQGLANAVEEQFPLALIVWYKDTKVLVTHAEVPTGDLKVLERKLTPITGSVKGDEDLARLVAQQKLREEIMWGRNRIYEGEQFVSGVDLTIHGHTVTQCVREDEEPLPLQLGNQHWIDTGACFTGGRLTIAELVDGELQYTQFWLDSDNELCIV</sequence>
<evidence type="ECO:0000259" key="1">
    <source>
        <dbReference type="Pfam" id="PF00149"/>
    </source>
</evidence>
<dbReference type="InterPro" id="IPR004843">
    <property type="entry name" value="Calcineurin-like_PHP"/>
</dbReference>
<feature type="domain" description="Calcineurin-like phosphoesterase" evidence="1">
    <location>
        <begin position="14"/>
        <end position="206"/>
    </location>
</feature>
<dbReference type="Pfam" id="PF00149">
    <property type="entry name" value="Metallophos"/>
    <property type="match status" value="1"/>
</dbReference>
<evidence type="ECO:0000313" key="3">
    <source>
        <dbReference type="Proteomes" id="UP000263435"/>
    </source>
</evidence>
<dbReference type="GO" id="GO:0016791">
    <property type="term" value="F:phosphatase activity"/>
    <property type="evidence" value="ECO:0007669"/>
    <property type="project" value="TreeGrafter"/>
</dbReference>
<dbReference type="Gene3D" id="3.60.21.10">
    <property type="match status" value="1"/>
</dbReference>
<dbReference type="SUPFAM" id="SSF56300">
    <property type="entry name" value="Metallo-dependent phosphatases"/>
    <property type="match status" value="1"/>
</dbReference>
<dbReference type="GeneID" id="54999398"/>
<dbReference type="EMBL" id="MH645904">
    <property type="protein sequence ID" value="AXQ66673.1"/>
    <property type="molecule type" value="Genomic_DNA"/>
</dbReference>
<accession>A0A385E4F0</accession>
<organism evidence="2 3">
    <name type="scientific">Vibrio phage vB_VpS_PG07</name>
    <dbReference type="NCBI Taxonomy" id="2301664"/>
    <lineage>
        <taxon>Viruses</taxon>
        <taxon>Duplodnaviria</taxon>
        <taxon>Heunggongvirae</taxon>
        <taxon>Uroviricota</taxon>
        <taxon>Caudoviricetes</taxon>
        <taxon>Demerecviridae</taxon>
        <taxon>Pogseptimavirus</taxon>
        <taxon>Pogseptimavirus PG07</taxon>
    </lineage>
</organism>
<dbReference type="PANTHER" id="PTHR42850:SF11">
    <property type="entry name" value="BIS(5'-NUCLEOSYL)-TETRAPHOSPHATASE [SYMMETRICAL]"/>
    <property type="match status" value="1"/>
</dbReference>
<dbReference type="KEGG" id="vg:54999398"/>
<dbReference type="InterPro" id="IPR050126">
    <property type="entry name" value="Ap4A_hydrolase"/>
</dbReference>
<dbReference type="InterPro" id="IPR029052">
    <property type="entry name" value="Metallo-depent_PP-like"/>
</dbReference>
<protein>
    <recommendedName>
        <fullName evidence="1">Calcineurin-like phosphoesterase domain-containing protein</fullName>
    </recommendedName>
</protein>